<dbReference type="Proteomes" id="UP000439994">
    <property type="component" value="Unassembled WGS sequence"/>
</dbReference>
<evidence type="ECO:0000259" key="1">
    <source>
        <dbReference type="Pfam" id="PF11141"/>
    </source>
</evidence>
<feature type="domain" description="DUF2914" evidence="1">
    <location>
        <begin position="83"/>
        <end position="142"/>
    </location>
</feature>
<comment type="caution">
    <text evidence="2">The sequence shown here is derived from an EMBL/GenBank/DDBJ whole genome shotgun (WGS) entry which is preliminary data.</text>
</comment>
<evidence type="ECO:0000313" key="3">
    <source>
        <dbReference type="Proteomes" id="UP000439994"/>
    </source>
</evidence>
<gene>
    <name evidence="2" type="ORF">GNP35_12885</name>
</gene>
<dbReference type="AlphaFoldDB" id="A0A6N8FE86"/>
<keyword evidence="3" id="KW-1185">Reference proteome</keyword>
<proteinExistence type="predicted"/>
<dbReference type="Pfam" id="PF11141">
    <property type="entry name" value="DUF2914"/>
    <property type="match status" value="1"/>
</dbReference>
<organism evidence="2 3">
    <name type="scientific">Psychrosphaera haliotis</name>
    <dbReference type="NCBI Taxonomy" id="555083"/>
    <lineage>
        <taxon>Bacteria</taxon>
        <taxon>Pseudomonadati</taxon>
        <taxon>Pseudomonadota</taxon>
        <taxon>Gammaproteobacteria</taxon>
        <taxon>Alteromonadales</taxon>
        <taxon>Pseudoalteromonadaceae</taxon>
        <taxon>Psychrosphaera</taxon>
    </lineage>
</organism>
<dbReference type="RefSeq" id="WP_155696491.1">
    <property type="nucleotide sequence ID" value="NZ_WOCD01000005.1"/>
</dbReference>
<dbReference type="OrthoDB" id="9796654at2"/>
<reference evidence="2 3" key="1">
    <citation type="submission" date="2019-11" db="EMBL/GenBank/DDBJ databases">
        <title>P. haliotis isolates from Z. marina roots.</title>
        <authorList>
            <person name="Cohen M."/>
            <person name="Jospin G."/>
            <person name="Eisen J.A."/>
            <person name="Coil D.A."/>
        </authorList>
    </citation>
    <scope>NUCLEOTIDE SEQUENCE [LARGE SCALE GENOMIC DNA]</scope>
    <source>
        <strain evidence="2 3">UCD-MCMsp1aY</strain>
    </source>
</reference>
<accession>A0A6N8FE86</accession>
<dbReference type="InterPro" id="IPR022606">
    <property type="entry name" value="DUF2914"/>
</dbReference>
<dbReference type="EMBL" id="WOCD01000005">
    <property type="protein sequence ID" value="MUH73300.1"/>
    <property type="molecule type" value="Genomic_DNA"/>
</dbReference>
<name>A0A6N8FE86_9GAMM</name>
<sequence>MNNKNNVTSTRIAGFFIGLIALLGSTHLIANETDQLSNKFIQRAVLTTEVTDREPVDNLNATAIDENTAKVYFFTEVTDLSGQSITHRWSLDGKVQAEVSLNIGSNRWRTYSSKNLVPILKGTWLVEAVDEQNRVIASTTFTY</sequence>
<evidence type="ECO:0000313" key="2">
    <source>
        <dbReference type="EMBL" id="MUH73300.1"/>
    </source>
</evidence>
<protein>
    <submittedName>
        <fullName evidence="2">DUF2914 domain-containing protein</fullName>
    </submittedName>
</protein>